<keyword evidence="3" id="KW-1185">Reference proteome</keyword>
<name>A0ABU1F3M1_9RHOB</name>
<dbReference type="InterPro" id="IPR003692">
    <property type="entry name" value="Hydantoinase_B"/>
</dbReference>
<comment type="caution">
    <text evidence="2">The sequence shown here is derived from an EMBL/GenBank/DDBJ whole genome shotgun (WGS) entry which is preliminary data.</text>
</comment>
<proteinExistence type="predicted"/>
<dbReference type="PANTHER" id="PTHR11365">
    <property type="entry name" value="5-OXOPROLINASE RELATED"/>
    <property type="match status" value="1"/>
</dbReference>
<feature type="domain" description="Hydantoinase B/oxoprolinase" evidence="1">
    <location>
        <begin position="5"/>
        <end position="533"/>
    </location>
</feature>
<evidence type="ECO:0000313" key="2">
    <source>
        <dbReference type="EMBL" id="MDR5651460.1"/>
    </source>
</evidence>
<protein>
    <submittedName>
        <fullName evidence="2">Hydantoinase B/oxoprolinase family protein</fullName>
    </submittedName>
</protein>
<dbReference type="PANTHER" id="PTHR11365:SF23">
    <property type="entry name" value="HYPOTHETICAL 5-OXOPROLINASE (EUROFUNG)-RELATED"/>
    <property type="match status" value="1"/>
</dbReference>
<gene>
    <name evidence="2" type="ORF">RGD00_02510</name>
</gene>
<organism evidence="2 3">
    <name type="scientific">Ruixingdingia sedimenti</name>
    <dbReference type="NCBI Taxonomy" id="3073604"/>
    <lineage>
        <taxon>Bacteria</taxon>
        <taxon>Pseudomonadati</taxon>
        <taxon>Pseudomonadota</taxon>
        <taxon>Alphaproteobacteria</taxon>
        <taxon>Rhodobacterales</taxon>
        <taxon>Paracoccaceae</taxon>
        <taxon>Ruixingdingia</taxon>
    </lineage>
</organism>
<dbReference type="InterPro" id="IPR045079">
    <property type="entry name" value="Oxoprolinase-like"/>
</dbReference>
<sequence length="589" mass="64461">MTTEPLLLAILSNRLDCIVREMTNTLLRAGRSAVLNTARDFSCSIITSDNELLASAEGLPVHVIGTEFLARAMTDLHEDFREGDAYLHNDPYLGNTHAADHAILVPVFFEGEHMFTACAKAHQADCGNALPTTYMPAARDVYEEGALIFPCVLIQRDFRDVADIIRMCRRRIRVPDQWYGDYLATLGAARIAERRLKELCAEYGRDAVRAFIRDWFDYSERRMIDAIGRLPGGRITGEARHDPYPNLPEGVPLKVTVTIDSTEGRIDLDLRDNPDNYPGGLNESRACATNNVMTGVFNSIDPEVPHNAGSFRRISVQLREGCIAGIPKFPHSCSMATTNIADRLVTLTQAAFARLGEGFGLAEGALGMGISYAVISGEDQRYGDEAYVNQVFLASTGGPGGPEADGWPTYYLPVAASLMYHDSTEVDEQKYPLLVWEKRLIPDSEGAGRHRGALGSRVVYGCRNRPMMAAYTFDGHENPARGVRGGLTGTGSDGWKIDRDGNRVDLPMAGTQVIVPGERLVSHTGGGGGYGDPFERDPERVAHDVSEGWVSVARARDVYGVVLTPSPAGKGLYLVDPEATRQQRARPRA</sequence>
<reference evidence="2 3" key="1">
    <citation type="submission" date="2023-09" db="EMBL/GenBank/DDBJ databases">
        <title>Xinfangfangia sedmenti sp. nov., isolated the sedment.</title>
        <authorList>
            <person name="Xu L."/>
        </authorList>
    </citation>
    <scope>NUCLEOTIDE SEQUENCE [LARGE SCALE GENOMIC DNA]</scope>
    <source>
        <strain evidence="2 3">LG-4</strain>
    </source>
</reference>
<evidence type="ECO:0000259" key="1">
    <source>
        <dbReference type="Pfam" id="PF02538"/>
    </source>
</evidence>
<dbReference type="Pfam" id="PF02538">
    <property type="entry name" value="Hydantoinase_B"/>
    <property type="match status" value="1"/>
</dbReference>
<accession>A0ABU1F3M1</accession>
<dbReference type="EMBL" id="JAVKPH010000002">
    <property type="protein sequence ID" value="MDR5651460.1"/>
    <property type="molecule type" value="Genomic_DNA"/>
</dbReference>
<evidence type="ECO:0000313" key="3">
    <source>
        <dbReference type="Proteomes" id="UP001247754"/>
    </source>
</evidence>
<dbReference type="Proteomes" id="UP001247754">
    <property type="component" value="Unassembled WGS sequence"/>
</dbReference>
<dbReference type="RefSeq" id="WP_310455625.1">
    <property type="nucleotide sequence ID" value="NZ_JAVKPH010000002.1"/>
</dbReference>